<proteinExistence type="predicted"/>
<keyword evidence="1" id="KW-0472">Membrane</keyword>
<dbReference type="EMBL" id="JACHHH010000013">
    <property type="protein sequence ID" value="MBB6042260.1"/>
    <property type="molecule type" value="Genomic_DNA"/>
</dbReference>
<dbReference type="Proteomes" id="UP000522163">
    <property type="component" value="Unassembled WGS sequence"/>
</dbReference>
<evidence type="ECO:0000313" key="3">
    <source>
        <dbReference type="EMBL" id="MBB6042260.1"/>
    </source>
</evidence>
<keyword evidence="1" id="KW-1133">Transmembrane helix</keyword>
<feature type="domain" description="Zinc-ribbon" evidence="2">
    <location>
        <begin position="4"/>
        <end position="25"/>
    </location>
</feature>
<evidence type="ECO:0000259" key="2">
    <source>
        <dbReference type="Pfam" id="PF13240"/>
    </source>
</evidence>
<gene>
    <name evidence="3" type="ORF">HNQ46_002256</name>
</gene>
<organism evidence="3 4">
    <name type="scientific">Oribacterium sinus</name>
    <dbReference type="NCBI Taxonomy" id="237576"/>
    <lineage>
        <taxon>Bacteria</taxon>
        <taxon>Bacillati</taxon>
        <taxon>Bacillota</taxon>
        <taxon>Clostridia</taxon>
        <taxon>Lachnospirales</taxon>
        <taxon>Lachnospiraceae</taxon>
        <taxon>Oribacterium</taxon>
    </lineage>
</organism>
<comment type="caution">
    <text evidence="3">The sequence shown here is derived from an EMBL/GenBank/DDBJ whole genome shotgun (WGS) entry which is preliminary data.</text>
</comment>
<dbReference type="InterPro" id="IPR026870">
    <property type="entry name" value="Zinc_ribbon_dom"/>
</dbReference>
<dbReference type="AlphaFoldDB" id="A0A7W9W2S6"/>
<dbReference type="RefSeq" id="WP_183684739.1">
    <property type="nucleotide sequence ID" value="NZ_JACHHH010000013.1"/>
</dbReference>
<dbReference type="Pfam" id="PF13240">
    <property type="entry name" value="Zn_Ribbon_1"/>
    <property type="match status" value="1"/>
</dbReference>
<evidence type="ECO:0000256" key="1">
    <source>
        <dbReference type="SAM" id="Phobius"/>
    </source>
</evidence>
<keyword evidence="1" id="KW-0812">Transmembrane</keyword>
<reference evidence="3 4" key="1">
    <citation type="submission" date="2020-08" db="EMBL/GenBank/DDBJ databases">
        <title>Genomic Encyclopedia of Type Strains, Phase IV (KMG-IV): sequencing the most valuable type-strain genomes for metagenomic binning, comparative biology and taxonomic classification.</title>
        <authorList>
            <person name="Goeker M."/>
        </authorList>
    </citation>
    <scope>NUCLEOTIDE SEQUENCE [LARGE SCALE GENOMIC DNA]</scope>
    <source>
        <strain evidence="3 4">DSM 17245</strain>
    </source>
</reference>
<accession>A0A7W9W2S6</accession>
<dbReference type="GeneID" id="85015767"/>
<name>A0A7W9W2S6_9FIRM</name>
<sequence length="576" mass="62945">MKNCPNCGQEVQDEEKFCEHCGEKLEGAETVSAEAGATGAETSTAAESSELGANADHAVSAATAATATEAAPTEPRASYTYAQTLEEAPAGKKGMKLLIPVVAVIILLCAGFFAFGKKLFSGGVALSAEQKFLHYQEKYLQDKMDAMVALGFINEDLKQSSDMTLTGEIEGSDEMNKYLKDSQIQLKYDMDAEKNSFIVNLSAKIMGTDLLEGFADYRDGKIGFAIPVADEHYYRGDLKTIMKNLTEQDIVAPDLKKSAENRKRLAEISKKYGDLLVGSMNKDNLTVEKKEFTLENLKEKYTGEVYVFKPTEEDLKNFYEKLADTVEKDSDLESLLEDVYATSTWDSALGMGDAKTPKDQLSELAKEIRDNAADTAKEMADNEFQWQIAVVDGDLRQVLLSTKDDSFSLEIAKKGKEVTEQINVVSSSSENMYLKNSYSVKDKMLEGSISGGNGVLDVKALEYKIDTTKHSALMPYGTYIVEDPTGMGAKLTLTVSDGEKGSSDHEIVVEGLQNYYMPFSSAKINLNTTKTGTATLPKEEEVDISNYSQEDFDKLSETIGNGLAKVATTLQGELAG</sequence>
<evidence type="ECO:0000313" key="4">
    <source>
        <dbReference type="Proteomes" id="UP000522163"/>
    </source>
</evidence>
<protein>
    <recommendedName>
        <fullName evidence="2">Zinc-ribbon domain-containing protein</fullName>
    </recommendedName>
</protein>
<feature type="transmembrane region" description="Helical" evidence="1">
    <location>
        <begin position="97"/>
        <end position="116"/>
    </location>
</feature>